<dbReference type="Gene3D" id="3.40.50.12780">
    <property type="entry name" value="N-terminal domain of ligase-like"/>
    <property type="match status" value="1"/>
</dbReference>
<dbReference type="GO" id="GO:0043041">
    <property type="term" value="P:amino acid activation for nonribosomal peptide biosynthetic process"/>
    <property type="evidence" value="ECO:0007669"/>
    <property type="project" value="TreeGrafter"/>
</dbReference>
<feature type="compositionally biased region" description="Basic and acidic residues" evidence="1">
    <location>
        <begin position="1137"/>
        <end position="1150"/>
    </location>
</feature>
<dbReference type="EMBL" id="CAJGYM010000008">
    <property type="protein sequence ID" value="CAD6188397.1"/>
    <property type="molecule type" value="Genomic_DNA"/>
</dbReference>
<feature type="region of interest" description="Disordered" evidence="1">
    <location>
        <begin position="83"/>
        <end position="103"/>
    </location>
</feature>
<dbReference type="Pfam" id="PF13570">
    <property type="entry name" value="Beta-prop_ACSF4"/>
    <property type="match status" value="1"/>
</dbReference>
<dbReference type="SUPFAM" id="SSF50998">
    <property type="entry name" value="Quinoprotein alcohol dehydrogenase-like"/>
    <property type="match status" value="1"/>
</dbReference>
<feature type="compositionally biased region" description="Basic and acidic residues" evidence="1">
    <location>
        <begin position="89"/>
        <end position="103"/>
    </location>
</feature>
<protein>
    <recommendedName>
        <fullName evidence="6">AMP-dependent synthetase/ligase domain-containing protein</fullName>
    </recommendedName>
</protein>
<dbReference type="PANTHER" id="PTHR44394">
    <property type="entry name" value="BETA-ALANINE-ACTIVATING ENZYME"/>
    <property type="match status" value="1"/>
</dbReference>
<dbReference type="InterPro" id="IPR052091">
    <property type="entry name" value="Beta-ala_Activ/Resist"/>
</dbReference>
<feature type="region of interest" description="Disordered" evidence="1">
    <location>
        <begin position="293"/>
        <end position="313"/>
    </location>
</feature>
<evidence type="ECO:0000313" key="5">
    <source>
        <dbReference type="Proteomes" id="UP000835052"/>
    </source>
</evidence>
<dbReference type="InterPro" id="IPR018391">
    <property type="entry name" value="PQQ_b-propeller_rpt"/>
</dbReference>
<dbReference type="PANTHER" id="PTHR44394:SF1">
    <property type="entry name" value="BETA-ALANINE-ACTIVATING ENZYME"/>
    <property type="match status" value="1"/>
</dbReference>
<keyword evidence="5" id="KW-1185">Reference proteome</keyword>
<dbReference type="InterPro" id="IPR000873">
    <property type="entry name" value="AMP-dep_synth/lig_dom"/>
</dbReference>
<name>A0A8S1GYU4_9PELO</name>
<feature type="domain" description="AMP-dependent synthetase/ligase" evidence="2">
    <location>
        <begin position="731"/>
        <end position="924"/>
    </location>
</feature>
<dbReference type="OrthoDB" id="408177at2759"/>
<accession>A0A8S1GYU4</accession>
<dbReference type="SMART" id="SM00564">
    <property type="entry name" value="PQQ"/>
    <property type="match status" value="6"/>
</dbReference>
<dbReference type="InterPro" id="IPR011047">
    <property type="entry name" value="Quinoprotein_ADH-like_sf"/>
</dbReference>
<evidence type="ECO:0008006" key="6">
    <source>
        <dbReference type="Google" id="ProtNLM"/>
    </source>
</evidence>
<dbReference type="Pfam" id="PF00501">
    <property type="entry name" value="AMP-binding"/>
    <property type="match status" value="1"/>
</dbReference>
<evidence type="ECO:0000259" key="2">
    <source>
        <dbReference type="Pfam" id="PF00501"/>
    </source>
</evidence>
<dbReference type="InterPro" id="IPR042099">
    <property type="entry name" value="ANL_N_sf"/>
</dbReference>
<feature type="region of interest" description="Disordered" evidence="1">
    <location>
        <begin position="1137"/>
        <end position="1162"/>
    </location>
</feature>
<evidence type="ECO:0000259" key="3">
    <source>
        <dbReference type="Pfam" id="PF13570"/>
    </source>
</evidence>
<sequence>MDSHIRFTDSIGPMTSKNQNTFCENGKSNQFSANRFEEENVDYREDIENLEFYTPTVRRESDKFETPLTSWRSTSTLVNKTNLTTPISRPKDKSRFSNSNREEFFKETSPCPARMVNSPKTIDELRMRILKIRGFYEILYDTEVMTLRLAQNMSADHETLAAQLEQRLLFISHLNLYTLTMEEVNDMRRQVTAKLENAILALQRQLATNIFASNLFHDDGPPPAERQQPLLVQEPTEEKAGSSQETQEEREEPNRMSVASVLLKAVDFESTECTSSAPEDLLLIAESDRHIKTEEPQRLSTGSHGSLSRYDTRYPDRSTLEALETSKNADVSRSSLGRSSLDSSWAKRLQEKFNTSLFGDEDLLNLSQLKDSLPTMKDENDAQKTEDLEDLSAEKLAPIVEVTETSKPPAAQALADAMNASIGDDSSFLLQSDLTTFQPTKLESKTTVEVSQREFIYISEDETQSEEFTLEEHLKSEEFLGTTGMSLAIKAWDQRNEIQGKDFVSVRNLVQLPTFDGLSTEDQEIVESFTMRIWGSLADLINEKFILASGEENKAVFLRDAKEMIQEEFGERDVEWHQELRVCDRMTRLGLLRVDYRFDARASVPEEDRSDFHRGQLESDAFWHLYHPKQTEHALKKLAIETGRRPIDARNGQEMDSRDVAVAVESLVSLLEAAVPGDVVLLEMSRSPISVLSVIACLKRQISFTFCGEMNGPPVFNCRFDGHQFERLKSAPVVSAGDDYICYSITTSGTTGKPKRVDVPLSCIQENIEDFVKRFTITSADTILCSTSFSFDPSIIEMFLSFCVGCRLVLVPDEFRSNPSELEKTIRSFRPSIIQLTPAVFTMLSSDCLRFIFDESSPLRILLLGGMPFPLDFFRRHFLGNPKIRVFDVYGVTEVSCWATVAEVFSETTEVFVGDAIRGTELTLAVDNQITLGGRRKCFIDGSLQEKSFCTGDVVEVSSCGRWRIIGRADHQVKINGIRTNLSQLSHYVKAVDQVKDAHFISYRSKFLVLFVSLHKSREKSLESKIRQVLPKKITPAHIYHVSELPINRNGKVDEVALTHLLEKRIRNINSFWDRLNSIAGINFRQQTISQNKSFVQYGVDSMLAAELAMYVKDAGAIAEILDRKRTIRDFTSKHGLELRTDSHEPKENPSKPIDTSTRHVRVSRRPQPPIVWAHNMRKCIDGTPLLHRRNGKDFLIAASHAGYIICVEPSTGKLIWTKDIDERIQASPISMNDDVVVGSFIGRVHSYRAATGEKSWTKKFGKSIKAACAYDWNSTVYVINYDNNLYAFSSLDGDCKWARNINGGSPAGPLVLSKMGISVLLTTIHGQVSRYHGPDGIVLWSIETGRSIFSQAAMAEDEATAFVASTDGFLMAFDVESGQKISIDISEPVFASPTVVNSETLLVATNTGYLLIISISPFEVKRRVHFHGYSFVQSPLIMENKKLWLTAVEGFLLEFDWQRGASAVAIPICNTSLFSNPVQCGSLLIVASRDDWLVAFDFCAF</sequence>
<dbReference type="InterPro" id="IPR015943">
    <property type="entry name" value="WD40/YVTN_repeat-like_dom_sf"/>
</dbReference>
<feature type="region of interest" description="Disordered" evidence="1">
    <location>
        <begin position="234"/>
        <end position="256"/>
    </location>
</feature>
<dbReference type="Gene3D" id="3.30.300.30">
    <property type="match status" value="1"/>
</dbReference>
<gene>
    <name evidence="4" type="ORF">CAUJ_LOCUS4316</name>
</gene>
<feature type="domain" description="Pyrrolo-quinoline quinone repeat" evidence="3">
    <location>
        <begin position="1177"/>
        <end position="1499"/>
    </location>
</feature>
<dbReference type="Gene3D" id="2.130.10.10">
    <property type="entry name" value="YVTN repeat-like/Quinoprotein amine dehydrogenase"/>
    <property type="match status" value="2"/>
</dbReference>
<dbReference type="Proteomes" id="UP000835052">
    <property type="component" value="Unassembled WGS sequence"/>
</dbReference>
<dbReference type="InterPro" id="IPR045851">
    <property type="entry name" value="AMP-bd_C_sf"/>
</dbReference>
<evidence type="ECO:0000256" key="1">
    <source>
        <dbReference type="SAM" id="MobiDB-lite"/>
    </source>
</evidence>
<reference evidence="4" key="1">
    <citation type="submission" date="2020-10" db="EMBL/GenBank/DDBJ databases">
        <authorList>
            <person name="Kikuchi T."/>
        </authorList>
    </citation>
    <scope>NUCLEOTIDE SEQUENCE</scope>
    <source>
        <strain evidence="4">NKZ352</strain>
    </source>
</reference>
<dbReference type="InterPro" id="IPR002372">
    <property type="entry name" value="PQQ_rpt_dom"/>
</dbReference>
<comment type="caution">
    <text evidence="4">The sequence shown here is derived from an EMBL/GenBank/DDBJ whole genome shotgun (WGS) entry which is preliminary data.</text>
</comment>
<proteinExistence type="predicted"/>
<evidence type="ECO:0000313" key="4">
    <source>
        <dbReference type="EMBL" id="CAD6188397.1"/>
    </source>
</evidence>
<dbReference type="SUPFAM" id="SSF56801">
    <property type="entry name" value="Acetyl-CoA synthetase-like"/>
    <property type="match status" value="1"/>
</dbReference>
<organism evidence="4 5">
    <name type="scientific">Caenorhabditis auriculariae</name>
    <dbReference type="NCBI Taxonomy" id="2777116"/>
    <lineage>
        <taxon>Eukaryota</taxon>
        <taxon>Metazoa</taxon>
        <taxon>Ecdysozoa</taxon>
        <taxon>Nematoda</taxon>
        <taxon>Chromadorea</taxon>
        <taxon>Rhabditida</taxon>
        <taxon>Rhabditina</taxon>
        <taxon>Rhabditomorpha</taxon>
        <taxon>Rhabditoidea</taxon>
        <taxon>Rhabditidae</taxon>
        <taxon>Peloderinae</taxon>
        <taxon>Caenorhabditis</taxon>
    </lineage>
</organism>